<evidence type="ECO:0000313" key="2">
    <source>
        <dbReference type="EMBL" id="KAJ7694580.1"/>
    </source>
</evidence>
<sequence length="231" mass="24863">MDPSSSKPYSSSSNFSKFAGSGRLYPHVFDPSPKLPPQHLLAPRAGSGAAALPRNHPRPTRARPPNTSRNHRDVPAKGSQRHMGDLSRAGRGQRDCAAGRMGADYRAMASLSSGNPQNASFDLRAHNALMALDSDQFIEDKRLVSLVPLSGPIASVTSERIAFFLKFISKLVIMGKLYLADAVCVASQSSDLCMETVSTGIYSQPLENRVLLGIGSHRAVSRSLGKNFKTT</sequence>
<evidence type="ECO:0000313" key="3">
    <source>
        <dbReference type="Proteomes" id="UP001221757"/>
    </source>
</evidence>
<evidence type="ECO:0000256" key="1">
    <source>
        <dbReference type="SAM" id="MobiDB-lite"/>
    </source>
</evidence>
<feature type="region of interest" description="Disordered" evidence="1">
    <location>
        <begin position="1"/>
        <end position="95"/>
    </location>
</feature>
<feature type="compositionally biased region" description="Low complexity" evidence="1">
    <location>
        <begin position="1"/>
        <end position="22"/>
    </location>
</feature>
<gene>
    <name evidence="2" type="ORF">B0H17DRAFT_1274842</name>
</gene>
<organism evidence="2 3">
    <name type="scientific">Mycena rosella</name>
    <name type="common">Pink bonnet</name>
    <name type="synonym">Agaricus rosellus</name>
    <dbReference type="NCBI Taxonomy" id="1033263"/>
    <lineage>
        <taxon>Eukaryota</taxon>
        <taxon>Fungi</taxon>
        <taxon>Dikarya</taxon>
        <taxon>Basidiomycota</taxon>
        <taxon>Agaricomycotina</taxon>
        <taxon>Agaricomycetes</taxon>
        <taxon>Agaricomycetidae</taxon>
        <taxon>Agaricales</taxon>
        <taxon>Marasmiineae</taxon>
        <taxon>Mycenaceae</taxon>
        <taxon>Mycena</taxon>
    </lineage>
</organism>
<dbReference type="AlphaFoldDB" id="A0AAD7GH16"/>
<dbReference type="EMBL" id="JARKIE010000041">
    <property type="protein sequence ID" value="KAJ7694580.1"/>
    <property type="molecule type" value="Genomic_DNA"/>
</dbReference>
<proteinExistence type="predicted"/>
<reference evidence="2" key="1">
    <citation type="submission" date="2023-03" db="EMBL/GenBank/DDBJ databases">
        <title>Massive genome expansion in bonnet fungi (Mycena s.s.) driven by repeated elements and novel gene families across ecological guilds.</title>
        <authorList>
            <consortium name="Lawrence Berkeley National Laboratory"/>
            <person name="Harder C.B."/>
            <person name="Miyauchi S."/>
            <person name="Viragh M."/>
            <person name="Kuo A."/>
            <person name="Thoen E."/>
            <person name="Andreopoulos B."/>
            <person name="Lu D."/>
            <person name="Skrede I."/>
            <person name="Drula E."/>
            <person name="Henrissat B."/>
            <person name="Morin E."/>
            <person name="Kohler A."/>
            <person name="Barry K."/>
            <person name="LaButti K."/>
            <person name="Morin E."/>
            <person name="Salamov A."/>
            <person name="Lipzen A."/>
            <person name="Mereny Z."/>
            <person name="Hegedus B."/>
            <person name="Baldrian P."/>
            <person name="Stursova M."/>
            <person name="Weitz H."/>
            <person name="Taylor A."/>
            <person name="Grigoriev I.V."/>
            <person name="Nagy L.G."/>
            <person name="Martin F."/>
            <person name="Kauserud H."/>
        </authorList>
    </citation>
    <scope>NUCLEOTIDE SEQUENCE</scope>
    <source>
        <strain evidence="2">CBHHK067</strain>
    </source>
</reference>
<name>A0AAD7GH16_MYCRO</name>
<protein>
    <submittedName>
        <fullName evidence="2">Uncharacterized protein</fullName>
    </submittedName>
</protein>
<comment type="caution">
    <text evidence="2">The sequence shown here is derived from an EMBL/GenBank/DDBJ whole genome shotgun (WGS) entry which is preliminary data.</text>
</comment>
<keyword evidence="3" id="KW-1185">Reference proteome</keyword>
<dbReference type="Proteomes" id="UP001221757">
    <property type="component" value="Unassembled WGS sequence"/>
</dbReference>
<accession>A0AAD7GH16</accession>